<keyword evidence="1" id="KW-1133">Transmembrane helix</keyword>
<dbReference type="PROSITE" id="PS50042">
    <property type="entry name" value="CNMP_BINDING_3"/>
    <property type="match status" value="1"/>
</dbReference>
<dbReference type="Proteomes" id="UP000014974">
    <property type="component" value="Unassembled WGS sequence"/>
</dbReference>
<gene>
    <name evidence="3" type="ORF">ADICYQ_2290</name>
</gene>
<dbReference type="InterPro" id="IPR000595">
    <property type="entry name" value="cNMP-bd_dom"/>
</dbReference>
<reference evidence="3 4" key="1">
    <citation type="journal article" date="2013" name="Genome Announc.">
        <title>Draft Genome Sequence of Cyclobacterium qasimii Strain M12-11BT, Isolated from Arctic Marine Sediment.</title>
        <authorList>
            <person name="Shivaji S."/>
            <person name="Ara S."/>
            <person name="Singh A."/>
            <person name="Kumar Pinnaka A."/>
        </authorList>
    </citation>
    <scope>NUCLEOTIDE SEQUENCE [LARGE SCALE GENOMIC DNA]</scope>
    <source>
        <strain evidence="3 4">M12-11B</strain>
    </source>
</reference>
<comment type="caution">
    <text evidence="3">The sequence shown here is derived from an EMBL/GenBank/DDBJ whole genome shotgun (WGS) entry which is preliminary data.</text>
</comment>
<dbReference type="EMBL" id="ATNM01000091">
    <property type="protein sequence ID" value="EPR68904.1"/>
    <property type="molecule type" value="Genomic_DNA"/>
</dbReference>
<dbReference type="Pfam" id="PF00027">
    <property type="entry name" value="cNMP_binding"/>
    <property type="match status" value="1"/>
</dbReference>
<dbReference type="InterPro" id="IPR018490">
    <property type="entry name" value="cNMP-bd_dom_sf"/>
</dbReference>
<dbReference type="Gene3D" id="2.60.120.10">
    <property type="entry name" value="Jelly Rolls"/>
    <property type="match status" value="1"/>
</dbReference>
<dbReference type="CDD" id="cd00038">
    <property type="entry name" value="CAP_ED"/>
    <property type="match status" value="1"/>
</dbReference>
<evidence type="ECO:0000256" key="1">
    <source>
        <dbReference type="SAM" id="Phobius"/>
    </source>
</evidence>
<name>S7WQ66_9BACT</name>
<evidence type="ECO:0000259" key="2">
    <source>
        <dbReference type="PROSITE" id="PS50042"/>
    </source>
</evidence>
<organism evidence="3 4">
    <name type="scientific">Cyclobacterium qasimii M12-11B</name>
    <dbReference type="NCBI Taxonomy" id="641524"/>
    <lineage>
        <taxon>Bacteria</taxon>
        <taxon>Pseudomonadati</taxon>
        <taxon>Bacteroidota</taxon>
        <taxon>Cytophagia</taxon>
        <taxon>Cytophagales</taxon>
        <taxon>Cyclobacteriaceae</taxon>
        <taxon>Cyclobacterium</taxon>
    </lineage>
</organism>
<protein>
    <submittedName>
        <fullName evidence="3">cAMP-binding protein</fullName>
    </submittedName>
</protein>
<accession>S7WQ66</accession>
<dbReference type="eggNOG" id="COG0664">
    <property type="taxonomic scope" value="Bacteria"/>
</dbReference>
<dbReference type="STRING" id="641524.ADICYQ_2290"/>
<evidence type="ECO:0000313" key="3">
    <source>
        <dbReference type="EMBL" id="EPR68904.1"/>
    </source>
</evidence>
<feature type="transmembrane region" description="Helical" evidence="1">
    <location>
        <begin position="6"/>
        <end position="23"/>
    </location>
</feature>
<keyword evidence="1" id="KW-0812">Transmembrane</keyword>
<dbReference type="PATRIC" id="fig|641524.5.peg.2271"/>
<proteinExistence type="predicted"/>
<dbReference type="SUPFAM" id="SSF51206">
    <property type="entry name" value="cAMP-binding domain-like"/>
    <property type="match status" value="1"/>
</dbReference>
<feature type="domain" description="Cyclic nucleotide-binding" evidence="2">
    <location>
        <begin position="74"/>
        <end position="186"/>
    </location>
</feature>
<evidence type="ECO:0000313" key="4">
    <source>
        <dbReference type="Proteomes" id="UP000014974"/>
    </source>
</evidence>
<keyword evidence="1" id="KW-0472">Membrane</keyword>
<sequence length="261" mass="30763">MPGIRYTIIGFFFCVFCTGRAWLSTINKNKRNIYWEGKLELLASKFSAHLSQGLYSLVNIRKNKMKELQHHFNSISPLEERTWKIVANFFTEYSLKKGEYFIKEGEVSKKCGFLKQGVIRAFYRNKEGVEYNKHFFTTNNLVGGYSSMVTEQPNKINQQALTDCQLLICDYKKITDLLDKHQDLERLLRKIAEHYFVDKEKREVEIVLLEAKKRYAIFQKEYPQLEQLIPQYHIASYLGISPTQLSRIRKQNSKESFSLPM</sequence>
<dbReference type="InterPro" id="IPR014710">
    <property type="entry name" value="RmlC-like_jellyroll"/>
</dbReference>
<dbReference type="AlphaFoldDB" id="S7WQ66"/>